<name>A0A9D4MWU4_DREPO</name>
<dbReference type="Proteomes" id="UP000828390">
    <property type="component" value="Unassembled WGS sequence"/>
</dbReference>
<evidence type="ECO:0000313" key="2">
    <source>
        <dbReference type="EMBL" id="KAH3883204.1"/>
    </source>
</evidence>
<protein>
    <submittedName>
        <fullName evidence="2">Uncharacterized protein</fullName>
    </submittedName>
</protein>
<feature type="region of interest" description="Disordered" evidence="1">
    <location>
        <begin position="1"/>
        <end position="88"/>
    </location>
</feature>
<proteinExistence type="predicted"/>
<dbReference type="AlphaFoldDB" id="A0A9D4MWU4"/>
<dbReference type="EMBL" id="JAIWYP010000001">
    <property type="protein sequence ID" value="KAH3883204.1"/>
    <property type="molecule type" value="Genomic_DNA"/>
</dbReference>
<reference evidence="2" key="2">
    <citation type="submission" date="2020-11" db="EMBL/GenBank/DDBJ databases">
        <authorList>
            <person name="McCartney M.A."/>
            <person name="Auch B."/>
            <person name="Kono T."/>
            <person name="Mallez S."/>
            <person name="Becker A."/>
            <person name="Gohl D.M."/>
            <person name="Silverstein K.A.T."/>
            <person name="Koren S."/>
            <person name="Bechman K.B."/>
            <person name="Herman A."/>
            <person name="Abrahante J.E."/>
            <person name="Garbe J."/>
        </authorList>
    </citation>
    <scope>NUCLEOTIDE SEQUENCE</scope>
    <source>
        <strain evidence="2">Duluth1</strain>
        <tissue evidence="2">Whole animal</tissue>
    </source>
</reference>
<comment type="caution">
    <text evidence="2">The sequence shown here is derived from an EMBL/GenBank/DDBJ whole genome shotgun (WGS) entry which is preliminary data.</text>
</comment>
<organism evidence="2 3">
    <name type="scientific">Dreissena polymorpha</name>
    <name type="common">Zebra mussel</name>
    <name type="synonym">Mytilus polymorpha</name>
    <dbReference type="NCBI Taxonomy" id="45954"/>
    <lineage>
        <taxon>Eukaryota</taxon>
        <taxon>Metazoa</taxon>
        <taxon>Spiralia</taxon>
        <taxon>Lophotrochozoa</taxon>
        <taxon>Mollusca</taxon>
        <taxon>Bivalvia</taxon>
        <taxon>Autobranchia</taxon>
        <taxon>Heteroconchia</taxon>
        <taxon>Euheterodonta</taxon>
        <taxon>Imparidentia</taxon>
        <taxon>Neoheterodontei</taxon>
        <taxon>Myida</taxon>
        <taxon>Dreissenoidea</taxon>
        <taxon>Dreissenidae</taxon>
        <taxon>Dreissena</taxon>
    </lineage>
</organism>
<keyword evidence="3" id="KW-1185">Reference proteome</keyword>
<evidence type="ECO:0000313" key="3">
    <source>
        <dbReference type="Proteomes" id="UP000828390"/>
    </source>
</evidence>
<feature type="compositionally biased region" description="Low complexity" evidence="1">
    <location>
        <begin position="1"/>
        <end position="12"/>
    </location>
</feature>
<feature type="compositionally biased region" description="Polar residues" evidence="1">
    <location>
        <begin position="52"/>
        <end position="63"/>
    </location>
</feature>
<feature type="compositionally biased region" description="Basic and acidic residues" evidence="1">
    <location>
        <begin position="64"/>
        <end position="79"/>
    </location>
</feature>
<feature type="compositionally biased region" description="Acidic residues" evidence="1">
    <location>
        <begin position="13"/>
        <end position="30"/>
    </location>
</feature>
<accession>A0A9D4MWU4</accession>
<reference evidence="2" key="1">
    <citation type="journal article" date="2019" name="bioRxiv">
        <title>The Genome of the Zebra Mussel, Dreissena polymorpha: A Resource for Invasive Species Research.</title>
        <authorList>
            <person name="McCartney M.A."/>
            <person name="Auch B."/>
            <person name="Kono T."/>
            <person name="Mallez S."/>
            <person name="Zhang Y."/>
            <person name="Obille A."/>
            <person name="Becker A."/>
            <person name="Abrahante J.E."/>
            <person name="Garbe J."/>
            <person name="Badalamenti J.P."/>
            <person name="Herman A."/>
            <person name="Mangelson H."/>
            <person name="Liachko I."/>
            <person name="Sullivan S."/>
            <person name="Sone E.D."/>
            <person name="Koren S."/>
            <person name="Silverstein K.A.T."/>
            <person name="Beckman K.B."/>
            <person name="Gohl D.M."/>
        </authorList>
    </citation>
    <scope>NUCLEOTIDE SEQUENCE</scope>
    <source>
        <strain evidence="2">Duluth1</strain>
        <tissue evidence="2">Whole animal</tissue>
    </source>
</reference>
<evidence type="ECO:0000256" key="1">
    <source>
        <dbReference type="SAM" id="MobiDB-lite"/>
    </source>
</evidence>
<gene>
    <name evidence="2" type="ORF">DPMN_007158</name>
</gene>
<feature type="compositionally biased region" description="Acidic residues" evidence="1">
    <location>
        <begin position="40"/>
        <end position="51"/>
    </location>
</feature>
<sequence>MTETSGSYTSDSDLTDTSDELYSETSDDDYEHYTKNYVDESTDSDETDDGNDTSMTSSEQNGETVERKNKQQPRNKSEDFTDEDDVILVTQSERELQEARKRKGQEALNESRRKFEHWAEKITQRRMYALSDFKTLQRKQKERMQFYEDVKNFVKKNKVASRKGKQVKTSVK</sequence>